<dbReference type="InterPro" id="IPR011057">
    <property type="entry name" value="Mss4-like_sf"/>
</dbReference>
<dbReference type="PANTHER" id="PTHR13276">
    <property type="entry name" value="GUANINE NUCLEOTIDE EXCHANGE FACTOR MSS4"/>
    <property type="match status" value="1"/>
</dbReference>
<dbReference type="GO" id="GO:0015031">
    <property type="term" value="P:protein transport"/>
    <property type="evidence" value="ECO:0007669"/>
    <property type="project" value="UniProtKB-KW"/>
</dbReference>
<dbReference type="RefSeq" id="XP_015468876.1">
    <property type="nucleotide sequence ID" value="XM_015610308.1"/>
</dbReference>
<reference evidence="4 5" key="1">
    <citation type="submission" date="2015-11" db="EMBL/GenBank/DDBJ databases">
        <title>The genome of Debaryomyces fabryi.</title>
        <authorList>
            <person name="Tafer H."/>
            <person name="Lopandic K."/>
        </authorList>
    </citation>
    <scope>NUCLEOTIDE SEQUENCE [LARGE SCALE GENOMIC DNA]</scope>
    <source>
        <strain evidence="4 5">CBS 789</strain>
    </source>
</reference>
<gene>
    <name evidence="4" type="ORF">AC631_01478</name>
</gene>
<dbReference type="EMBL" id="LMYN01000020">
    <property type="protein sequence ID" value="KSA02774.1"/>
    <property type="molecule type" value="Genomic_DNA"/>
</dbReference>
<dbReference type="OrthoDB" id="30840at2759"/>
<keyword evidence="5" id="KW-1185">Reference proteome</keyword>
<dbReference type="InterPro" id="IPR011323">
    <property type="entry name" value="Mss4/transl-control_tumour"/>
</dbReference>
<dbReference type="GO" id="GO:0006892">
    <property type="term" value="P:post-Golgi vesicle-mediated transport"/>
    <property type="evidence" value="ECO:0007669"/>
    <property type="project" value="TreeGrafter"/>
</dbReference>
<dbReference type="Proteomes" id="UP000054251">
    <property type="component" value="Unassembled WGS sequence"/>
</dbReference>
<evidence type="ECO:0000313" key="4">
    <source>
        <dbReference type="EMBL" id="KSA02774.1"/>
    </source>
</evidence>
<dbReference type="PROSITE" id="PS51796">
    <property type="entry name" value="MSS4"/>
    <property type="match status" value="1"/>
</dbReference>
<dbReference type="PANTHER" id="PTHR13276:SF0">
    <property type="entry name" value="GUANINE NUCLEOTIDE EXCHANGE FACTOR MSS4"/>
    <property type="match status" value="1"/>
</dbReference>
<evidence type="ECO:0000256" key="3">
    <source>
        <dbReference type="ARBA" id="ARBA00022927"/>
    </source>
</evidence>
<evidence type="ECO:0008006" key="6">
    <source>
        <dbReference type="Google" id="ProtNLM"/>
    </source>
</evidence>
<dbReference type="GO" id="GO:0007264">
    <property type="term" value="P:small GTPase-mediated signal transduction"/>
    <property type="evidence" value="ECO:0007669"/>
    <property type="project" value="InterPro"/>
</dbReference>
<dbReference type="AlphaFoldDB" id="A0A0V1Q327"/>
<evidence type="ECO:0000313" key="5">
    <source>
        <dbReference type="Proteomes" id="UP000054251"/>
    </source>
</evidence>
<dbReference type="Gene3D" id="2.170.150.10">
    <property type="entry name" value="Metal Binding Protein, Guanine Nucleotide Exchange Factor, Chain A"/>
    <property type="match status" value="1"/>
</dbReference>
<dbReference type="SUPFAM" id="SSF51316">
    <property type="entry name" value="Mss4-like"/>
    <property type="match status" value="1"/>
</dbReference>
<keyword evidence="1" id="KW-0813">Transport</keyword>
<dbReference type="Pfam" id="PF04421">
    <property type="entry name" value="Mss4"/>
    <property type="match status" value="1"/>
</dbReference>
<keyword evidence="3" id="KW-0653">Protein transport</keyword>
<dbReference type="GO" id="GO:0005829">
    <property type="term" value="C:cytosol"/>
    <property type="evidence" value="ECO:0007669"/>
    <property type="project" value="TreeGrafter"/>
</dbReference>
<protein>
    <recommendedName>
        <fullName evidence="6">Mss4-like protein</fullName>
    </recommendedName>
</protein>
<evidence type="ECO:0000256" key="2">
    <source>
        <dbReference type="ARBA" id="ARBA00022658"/>
    </source>
</evidence>
<proteinExistence type="predicted"/>
<accession>A0A0V1Q327</accession>
<dbReference type="GO" id="GO:0016020">
    <property type="term" value="C:membrane"/>
    <property type="evidence" value="ECO:0007669"/>
    <property type="project" value="TreeGrafter"/>
</dbReference>
<organism evidence="4 5">
    <name type="scientific">Debaryomyces fabryi</name>
    <dbReference type="NCBI Taxonomy" id="58627"/>
    <lineage>
        <taxon>Eukaryota</taxon>
        <taxon>Fungi</taxon>
        <taxon>Dikarya</taxon>
        <taxon>Ascomycota</taxon>
        <taxon>Saccharomycotina</taxon>
        <taxon>Pichiomycetes</taxon>
        <taxon>Debaryomycetaceae</taxon>
        <taxon>Debaryomyces</taxon>
    </lineage>
</organism>
<dbReference type="GO" id="GO:0005085">
    <property type="term" value="F:guanyl-nucleotide exchange factor activity"/>
    <property type="evidence" value="ECO:0007669"/>
    <property type="project" value="UniProtKB-KW"/>
</dbReference>
<dbReference type="GO" id="GO:0008270">
    <property type="term" value="F:zinc ion binding"/>
    <property type="evidence" value="ECO:0007669"/>
    <property type="project" value="TreeGrafter"/>
</dbReference>
<evidence type="ECO:0000256" key="1">
    <source>
        <dbReference type="ARBA" id="ARBA00022448"/>
    </source>
</evidence>
<keyword evidence="2" id="KW-0344">Guanine-nucleotide releasing factor</keyword>
<dbReference type="InterPro" id="IPR007515">
    <property type="entry name" value="Mss4"/>
</dbReference>
<sequence length="146" mass="16652">MTLQHFKEVDANKNTDSSIIIRCPFDSCNTRIIMLSDKLLSNKLNIQNSPDMVQISDNTDSKANEFFKINDVWDFDNIGVSRPSDDIKQPIIEENNKVLNIKIERLLICSECDKGPIGFAGLEEDDTDVKNLKYFLSCNSVLYDIK</sequence>
<name>A0A0V1Q327_9ASCO</name>
<dbReference type="GeneID" id="26838487"/>
<comment type="caution">
    <text evidence="4">The sequence shown here is derived from an EMBL/GenBank/DDBJ whole genome shotgun (WGS) entry which is preliminary data.</text>
</comment>